<evidence type="ECO:0000313" key="3">
    <source>
        <dbReference type="Proteomes" id="UP000799777"/>
    </source>
</evidence>
<organism evidence="2 3">
    <name type="scientific">Setomelanomma holmii</name>
    <dbReference type="NCBI Taxonomy" id="210430"/>
    <lineage>
        <taxon>Eukaryota</taxon>
        <taxon>Fungi</taxon>
        <taxon>Dikarya</taxon>
        <taxon>Ascomycota</taxon>
        <taxon>Pezizomycotina</taxon>
        <taxon>Dothideomycetes</taxon>
        <taxon>Pleosporomycetidae</taxon>
        <taxon>Pleosporales</taxon>
        <taxon>Pleosporineae</taxon>
        <taxon>Phaeosphaeriaceae</taxon>
        <taxon>Setomelanomma</taxon>
    </lineage>
</organism>
<accession>A0A9P4LHS1</accession>
<proteinExistence type="predicted"/>
<keyword evidence="3" id="KW-1185">Reference proteome</keyword>
<dbReference type="OrthoDB" id="2342176at2759"/>
<evidence type="ECO:0000256" key="1">
    <source>
        <dbReference type="SAM" id="SignalP"/>
    </source>
</evidence>
<protein>
    <recommendedName>
        <fullName evidence="4">Lytic polysaccharide monooxygenase</fullName>
    </recommendedName>
</protein>
<feature type="signal peptide" evidence="1">
    <location>
        <begin position="1"/>
        <end position="17"/>
    </location>
</feature>
<dbReference type="EMBL" id="ML978282">
    <property type="protein sequence ID" value="KAF2024842.1"/>
    <property type="molecule type" value="Genomic_DNA"/>
</dbReference>
<dbReference type="PANTHER" id="PTHR36182">
    <property type="entry name" value="PROTEIN, PUTATIVE (AFU_ORTHOLOGUE AFUA_6G10930)-RELATED"/>
    <property type="match status" value="1"/>
</dbReference>
<name>A0A9P4LHS1_9PLEO</name>
<dbReference type="Gene3D" id="2.70.50.70">
    <property type="match status" value="1"/>
</dbReference>
<sequence>MKYRVYLQLFCMSTALAHMSLWFPPPLGGAKEANSLTTHVDDKLNFPLGCCDADGAPSLSSPGDCRGHLDLLGTGEGAPQVTWEPGQDAHFQLSDHTYTSGAPGSTHYGGSCQVGFSVDKGQTWRAAASYHGNCPHRSEKDGQIFNFKVPVGIPSGPAVFAWIWLNREHESFMNCASVQIGQGSSNVTVRALSTKVSSSIKLPPTSAHRSYGEDKTRMSSIYDAPHRSSSGTWSVAKPTGSSQEYLSHGRSTRHPTYYFPRAIHRSKTLLQPSRLLSKRAVEICDWNSAPTMKTSYYTADARCAANAKTNKPESDDFEVGWSDACGIVEGDGQYPIKDIDC</sequence>
<reference evidence="2" key="1">
    <citation type="journal article" date="2020" name="Stud. Mycol.">
        <title>101 Dothideomycetes genomes: a test case for predicting lifestyles and emergence of pathogens.</title>
        <authorList>
            <person name="Haridas S."/>
            <person name="Albert R."/>
            <person name="Binder M."/>
            <person name="Bloem J."/>
            <person name="Labutti K."/>
            <person name="Salamov A."/>
            <person name="Andreopoulos B."/>
            <person name="Baker S."/>
            <person name="Barry K."/>
            <person name="Bills G."/>
            <person name="Bluhm B."/>
            <person name="Cannon C."/>
            <person name="Castanera R."/>
            <person name="Culley D."/>
            <person name="Daum C."/>
            <person name="Ezra D."/>
            <person name="Gonzalez J."/>
            <person name="Henrissat B."/>
            <person name="Kuo A."/>
            <person name="Liang C."/>
            <person name="Lipzen A."/>
            <person name="Lutzoni F."/>
            <person name="Magnuson J."/>
            <person name="Mondo S."/>
            <person name="Nolan M."/>
            <person name="Ohm R."/>
            <person name="Pangilinan J."/>
            <person name="Park H.-J."/>
            <person name="Ramirez L."/>
            <person name="Alfaro M."/>
            <person name="Sun H."/>
            <person name="Tritt A."/>
            <person name="Yoshinaga Y."/>
            <person name="Zwiers L.-H."/>
            <person name="Turgeon B."/>
            <person name="Goodwin S."/>
            <person name="Spatafora J."/>
            <person name="Crous P."/>
            <person name="Grigoriev I."/>
        </authorList>
    </citation>
    <scope>NUCLEOTIDE SEQUENCE</scope>
    <source>
        <strain evidence="2">CBS 110217</strain>
    </source>
</reference>
<gene>
    <name evidence="2" type="ORF">EK21DRAFT_77794</name>
</gene>
<comment type="caution">
    <text evidence="2">The sequence shown here is derived from an EMBL/GenBank/DDBJ whole genome shotgun (WGS) entry which is preliminary data.</text>
</comment>
<evidence type="ECO:0000313" key="2">
    <source>
        <dbReference type="EMBL" id="KAF2024842.1"/>
    </source>
</evidence>
<dbReference type="PANTHER" id="PTHR36182:SF1">
    <property type="entry name" value="PROTEIN, PUTATIVE (AFU_ORTHOLOGUE AFUA_6G10930)-RELATED"/>
    <property type="match status" value="1"/>
</dbReference>
<dbReference type="AlphaFoldDB" id="A0A9P4LHS1"/>
<evidence type="ECO:0008006" key="4">
    <source>
        <dbReference type="Google" id="ProtNLM"/>
    </source>
</evidence>
<keyword evidence="1" id="KW-0732">Signal</keyword>
<feature type="chain" id="PRO_5040275359" description="Lytic polysaccharide monooxygenase" evidence="1">
    <location>
        <begin position="18"/>
        <end position="341"/>
    </location>
</feature>
<dbReference type="Proteomes" id="UP000799777">
    <property type="component" value="Unassembled WGS sequence"/>
</dbReference>